<evidence type="ECO:0000313" key="3">
    <source>
        <dbReference type="Proteomes" id="UP000078512"/>
    </source>
</evidence>
<dbReference type="EMBL" id="KV442070">
    <property type="protein sequence ID" value="OAQ26170.1"/>
    <property type="molecule type" value="Genomic_DNA"/>
</dbReference>
<name>A0A197JM02_9FUNG</name>
<keyword evidence="1" id="KW-0812">Transmembrane</keyword>
<keyword evidence="1" id="KW-1133">Transmembrane helix</keyword>
<gene>
    <name evidence="2" type="ORF">K457DRAFT_140736</name>
</gene>
<protein>
    <submittedName>
        <fullName evidence="2">Uncharacterized protein</fullName>
    </submittedName>
</protein>
<proteinExistence type="predicted"/>
<keyword evidence="3" id="KW-1185">Reference proteome</keyword>
<sequence length="70" mass="8164">MMGDPLSFKTGSRRLCQHRDFEGHRVLKSPLLIHPAHLFDLVTVLWLVLMLPWRNENVRRTILDTMSVAP</sequence>
<evidence type="ECO:0000256" key="1">
    <source>
        <dbReference type="SAM" id="Phobius"/>
    </source>
</evidence>
<accession>A0A197JM02</accession>
<dbReference type="Proteomes" id="UP000078512">
    <property type="component" value="Unassembled WGS sequence"/>
</dbReference>
<reference evidence="2 3" key="1">
    <citation type="submission" date="2016-05" db="EMBL/GenBank/DDBJ databases">
        <title>Genome sequencing reveals origins of a unique bacterial endosymbiosis in the earliest lineages of terrestrial Fungi.</title>
        <authorList>
            <consortium name="DOE Joint Genome Institute"/>
            <person name="Uehling J."/>
            <person name="Gryganskyi A."/>
            <person name="Hameed K."/>
            <person name="Tschaplinski T."/>
            <person name="Misztal P."/>
            <person name="Wu S."/>
            <person name="Desiro A."/>
            <person name="Vande Pol N."/>
            <person name="Du Z.-Y."/>
            <person name="Zienkiewicz A."/>
            <person name="Zienkiewicz K."/>
            <person name="Morin E."/>
            <person name="Tisserant E."/>
            <person name="Splivallo R."/>
            <person name="Hainaut M."/>
            <person name="Henrissat B."/>
            <person name="Ohm R."/>
            <person name="Kuo A."/>
            <person name="Yan J."/>
            <person name="Lipzen A."/>
            <person name="Nolan M."/>
            <person name="Labutti K."/>
            <person name="Barry K."/>
            <person name="Goldstein A."/>
            <person name="Labbe J."/>
            <person name="Schadt C."/>
            <person name="Tuskan G."/>
            <person name="Grigoriev I."/>
            <person name="Martin F."/>
            <person name="Vilgalys R."/>
            <person name="Bonito G."/>
        </authorList>
    </citation>
    <scope>NUCLEOTIDE SEQUENCE [LARGE SCALE GENOMIC DNA]</scope>
    <source>
        <strain evidence="2 3">AG-77</strain>
    </source>
</reference>
<evidence type="ECO:0000313" key="2">
    <source>
        <dbReference type="EMBL" id="OAQ26170.1"/>
    </source>
</evidence>
<dbReference type="AlphaFoldDB" id="A0A197JM02"/>
<feature type="transmembrane region" description="Helical" evidence="1">
    <location>
        <begin position="31"/>
        <end position="51"/>
    </location>
</feature>
<organism evidence="2 3">
    <name type="scientific">Linnemannia elongata AG-77</name>
    <dbReference type="NCBI Taxonomy" id="1314771"/>
    <lineage>
        <taxon>Eukaryota</taxon>
        <taxon>Fungi</taxon>
        <taxon>Fungi incertae sedis</taxon>
        <taxon>Mucoromycota</taxon>
        <taxon>Mortierellomycotina</taxon>
        <taxon>Mortierellomycetes</taxon>
        <taxon>Mortierellales</taxon>
        <taxon>Mortierellaceae</taxon>
        <taxon>Linnemannia</taxon>
    </lineage>
</organism>
<keyword evidence="1" id="KW-0472">Membrane</keyword>